<dbReference type="Proteomes" id="UP000254425">
    <property type="component" value="Chromosome"/>
</dbReference>
<keyword evidence="7" id="KW-0067">ATP-binding</keyword>
<comment type="catalytic activity">
    <reaction evidence="1">
        <text>ATP + protein L-histidine = ADP + protein N-phospho-L-histidine.</text>
        <dbReference type="EC" id="2.7.13.3"/>
    </reaction>
</comment>
<keyword evidence="3" id="KW-0597">Phosphoprotein</keyword>
<dbReference type="GO" id="GO:0046983">
    <property type="term" value="F:protein dimerization activity"/>
    <property type="evidence" value="ECO:0007669"/>
    <property type="project" value="InterPro"/>
</dbReference>
<evidence type="ECO:0000256" key="4">
    <source>
        <dbReference type="ARBA" id="ARBA00022679"/>
    </source>
</evidence>
<evidence type="ECO:0000313" key="13">
    <source>
        <dbReference type="EMBL" id="AXK37290.1"/>
    </source>
</evidence>
<feature type="region of interest" description="Disordered" evidence="9">
    <location>
        <begin position="191"/>
        <end position="215"/>
    </location>
</feature>
<accession>A0A345Y074</accession>
<keyword evidence="6 13" id="KW-0418">Kinase</keyword>
<dbReference type="PANTHER" id="PTHR24421:SF10">
    <property type="entry name" value="NITRATE_NITRITE SENSOR PROTEIN NARQ"/>
    <property type="match status" value="1"/>
</dbReference>
<dbReference type="InterPro" id="IPR011712">
    <property type="entry name" value="Sig_transdc_His_kin_sub3_dim/P"/>
</dbReference>
<dbReference type="AlphaFoldDB" id="A0A345Y074"/>
<sequence length="356" mass="37212">MRAGESVDFETMLMWTPAAPFAAFAAMAFAGDRRARWLPVAGMLLGALLMGWALPLGPGISAAEEENAGPTGEVAFRSLMLIVVGMLLGMYGAARKRVLRALTERADRAERERYMLAEQARAEERARLAAEMHDVVTHRVSLMVLQAGALRVTSQDESVHAAAEALRATGCQALEELRDVVGLLRRDDGADADAGAAPGAPDAAGDGGGTGERASVPGLSELIAESESVGVAAELTEEGDPPLASPVIGRTAYRIVQEALTNVRKHAPGARVEVRVRYRPDGVRLSVRNSATDRPADSLLSAVGSGMGLTGLRQRVELIGGTLTAGPDGGGFHVQAELPAYVPTTAAPAEPAPLRA</sequence>
<keyword evidence="10" id="KW-0812">Transmembrane</keyword>
<keyword evidence="8" id="KW-0902">Two-component regulatory system</keyword>
<evidence type="ECO:0000313" key="14">
    <source>
        <dbReference type="Proteomes" id="UP000254425"/>
    </source>
</evidence>
<dbReference type="PANTHER" id="PTHR24421">
    <property type="entry name" value="NITRATE/NITRITE SENSOR PROTEIN NARX-RELATED"/>
    <property type="match status" value="1"/>
</dbReference>
<evidence type="ECO:0000256" key="8">
    <source>
        <dbReference type="ARBA" id="ARBA00023012"/>
    </source>
</evidence>
<evidence type="ECO:0000256" key="3">
    <source>
        <dbReference type="ARBA" id="ARBA00022553"/>
    </source>
</evidence>
<dbReference type="Pfam" id="PF02518">
    <property type="entry name" value="HATPase_c"/>
    <property type="match status" value="1"/>
</dbReference>
<dbReference type="EMBL" id="CP031320">
    <property type="protein sequence ID" value="AXK37290.1"/>
    <property type="molecule type" value="Genomic_DNA"/>
</dbReference>
<dbReference type="Pfam" id="PF07730">
    <property type="entry name" value="HisKA_3"/>
    <property type="match status" value="1"/>
</dbReference>
<feature type="transmembrane region" description="Helical" evidence="10">
    <location>
        <begin position="74"/>
        <end position="94"/>
    </location>
</feature>
<dbReference type="InterPro" id="IPR050482">
    <property type="entry name" value="Sensor_HK_TwoCompSys"/>
</dbReference>
<dbReference type="KEGG" id="sarm:DVA86_12555"/>
<feature type="compositionally biased region" description="Low complexity" evidence="9">
    <location>
        <begin position="192"/>
        <end position="204"/>
    </location>
</feature>
<feature type="domain" description="Histidine kinase/HSP90-like ATPase" evidence="11">
    <location>
        <begin position="251"/>
        <end position="340"/>
    </location>
</feature>
<keyword evidence="5" id="KW-0547">Nucleotide-binding</keyword>
<evidence type="ECO:0000256" key="1">
    <source>
        <dbReference type="ARBA" id="ARBA00000085"/>
    </source>
</evidence>
<dbReference type="CDD" id="cd16917">
    <property type="entry name" value="HATPase_UhpB-NarQ-NarX-like"/>
    <property type="match status" value="1"/>
</dbReference>
<keyword evidence="10" id="KW-0472">Membrane</keyword>
<evidence type="ECO:0000256" key="5">
    <source>
        <dbReference type="ARBA" id="ARBA00022741"/>
    </source>
</evidence>
<keyword evidence="14" id="KW-1185">Reference proteome</keyword>
<dbReference type="Gene3D" id="3.30.565.10">
    <property type="entry name" value="Histidine kinase-like ATPase, C-terminal domain"/>
    <property type="match status" value="1"/>
</dbReference>
<evidence type="ECO:0000256" key="7">
    <source>
        <dbReference type="ARBA" id="ARBA00022840"/>
    </source>
</evidence>
<dbReference type="EC" id="2.7.13.3" evidence="2"/>
<organism evidence="13 14">
    <name type="scientific">Streptomyces armeniacus</name>
    <dbReference type="NCBI Taxonomy" id="83291"/>
    <lineage>
        <taxon>Bacteria</taxon>
        <taxon>Bacillati</taxon>
        <taxon>Actinomycetota</taxon>
        <taxon>Actinomycetes</taxon>
        <taxon>Kitasatosporales</taxon>
        <taxon>Streptomycetaceae</taxon>
        <taxon>Streptomyces</taxon>
    </lineage>
</organism>
<dbReference type="GO" id="GO:0005524">
    <property type="term" value="F:ATP binding"/>
    <property type="evidence" value="ECO:0007669"/>
    <property type="project" value="UniProtKB-KW"/>
</dbReference>
<evidence type="ECO:0000256" key="6">
    <source>
        <dbReference type="ARBA" id="ARBA00022777"/>
    </source>
</evidence>
<keyword evidence="4" id="KW-0808">Transferase</keyword>
<proteinExistence type="predicted"/>
<gene>
    <name evidence="13" type="ORF">DVA86_12555</name>
</gene>
<evidence type="ECO:0000256" key="10">
    <source>
        <dbReference type="SAM" id="Phobius"/>
    </source>
</evidence>
<evidence type="ECO:0000256" key="9">
    <source>
        <dbReference type="SAM" id="MobiDB-lite"/>
    </source>
</evidence>
<evidence type="ECO:0000259" key="12">
    <source>
        <dbReference type="Pfam" id="PF07730"/>
    </source>
</evidence>
<name>A0A345Y074_9ACTN</name>
<reference evidence="13 14" key="1">
    <citation type="submission" date="2018-07" db="EMBL/GenBank/DDBJ databases">
        <title>Draft genome of the type strain Streptomyces armeniacus ATCC 15676.</title>
        <authorList>
            <person name="Labana P."/>
            <person name="Gosse J.T."/>
            <person name="Boddy C.N."/>
        </authorList>
    </citation>
    <scope>NUCLEOTIDE SEQUENCE [LARGE SCALE GENOMIC DNA]</scope>
    <source>
        <strain evidence="13 14">ATCC 15676</strain>
    </source>
</reference>
<dbReference type="Gene3D" id="1.20.5.1930">
    <property type="match status" value="1"/>
</dbReference>
<evidence type="ECO:0000259" key="11">
    <source>
        <dbReference type="Pfam" id="PF02518"/>
    </source>
</evidence>
<evidence type="ECO:0000256" key="2">
    <source>
        <dbReference type="ARBA" id="ARBA00012438"/>
    </source>
</evidence>
<keyword evidence="10" id="KW-1133">Transmembrane helix</keyword>
<feature type="transmembrane region" description="Helical" evidence="10">
    <location>
        <begin position="37"/>
        <end position="54"/>
    </location>
</feature>
<feature type="domain" description="Signal transduction histidine kinase subgroup 3 dimerisation and phosphoacceptor" evidence="12">
    <location>
        <begin position="124"/>
        <end position="187"/>
    </location>
</feature>
<dbReference type="InterPro" id="IPR036890">
    <property type="entry name" value="HATPase_C_sf"/>
</dbReference>
<dbReference type="GO" id="GO:0000155">
    <property type="term" value="F:phosphorelay sensor kinase activity"/>
    <property type="evidence" value="ECO:0007669"/>
    <property type="project" value="InterPro"/>
</dbReference>
<dbReference type="SUPFAM" id="SSF55874">
    <property type="entry name" value="ATPase domain of HSP90 chaperone/DNA topoisomerase II/histidine kinase"/>
    <property type="match status" value="1"/>
</dbReference>
<protein>
    <recommendedName>
        <fullName evidence="2">histidine kinase</fullName>
        <ecNumber evidence="2">2.7.13.3</ecNumber>
    </recommendedName>
</protein>
<dbReference type="GO" id="GO:0016020">
    <property type="term" value="C:membrane"/>
    <property type="evidence" value="ECO:0007669"/>
    <property type="project" value="InterPro"/>
</dbReference>
<dbReference type="InterPro" id="IPR003594">
    <property type="entry name" value="HATPase_dom"/>
</dbReference>
<feature type="transmembrane region" description="Helical" evidence="10">
    <location>
        <begin position="12"/>
        <end position="30"/>
    </location>
</feature>